<evidence type="ECO:0000256" key="4">
    <source>
        <dbReference type="ARBA" id="ARBA00022475"/>
    </source>
</evidence>
<dbReference type="EC" id="2.7.13.3" evidence="3"/>
<dbReference type="InterPro" id="IPR003661">
    <property type="entry name" value="HisK_dim/P_dom"/>
</dbReference>
<dbReference type="Pfam" id="PF00512">
    <property type="entry name" value="HisKA"/>
    <property type="match status" value="1"/>
</dbReference>
<dbReference type="GO" id="GO:0005886">
    <property type="term" value="C:plasma membrane"/>
    <property type="evidence" value="ECO:0007669"/>
    <property type="project" value="UniProtKB-SubCell"/>
</dbReference>
<dbReference type="InterPro" id="IPR036890">
    <property type="entry name" value="HATPase_C_sf"/>
</dbReference>
<protein>
    <recommendedName>
        <fullName evidence="3">histidine kinase</fullName>
        <ecNumber evidence="3">2.7.13.3</ecNumber>
    </recommendedName>
</protein>
<dbReference type="CDD" id="cd00075">
    <property type="entry name" value="HATPase"/>
    <property type="match status" value="1"/>
</dbReference>
<evidence type="ECO:0000256" key="2">
    <source>
        <dbReference type="ARBA" id="ARBA00004236"/>
    </source>
</evidence>
<evidence type="ECO:0000259" key="13">
    <source>
        <dbReference type="PROSITE" id="PS50109"/>
    </source>
</evidence>
<dbReference type="SUPFAM" id="SSF55874">
    <property type="entry name" value="ATPase domain of HSP90 chaperone/DNA topoisomerase II/histidine kinase"/>
    <property type="match status" value="1"/>
</dbReference>
<dbReference type="Gene3D" id="1.10.287.130">
    <property type="match status" value="1"/>
</dbReference>
<dbReference type="FunFam" id="3.30.565.10:FF:000006">
    <property type="entry name" value="Sensor histidine kinase WalK"/>
    <property type="match status" value="1"/>
</dbReference>
<dbReference type="InterPro" id="IPR050351">
    <property type="entry name" value="BphY/WalK/GraS-like"/>
</dbReference>
<dbReference type="Pfam" id="PF02518">
    <property type="entry name" value="HATPase_c"/>
    <property type="match status" value="1"/>
</dbReference>
<evidence type="ECO:0000256" key="8">
    <source>
        <dbReference type="ARBA" id="ARBA00022777"/>
    </source>
</evidence>
<keyword evidence="12" id="KW-0812">Transmembrane</keyword>
<evidence type="ECO:0000256" key="6">
    <source>
        <dbReference type="ARBA" id="ARBA00022679"/>
    </source>
</evidence>
<keyword evidence="7" id="KW-0547">Nucleotide-binding</keyword>
<comment type="catalytic activity">
    <reaction evidence="1">
        <text>ATP + protein L-histidine = ADP + protein N-phospho-L-histidine.</text>
        <dbReference type="EC" id="2.7.13.3"/>
    </reaction>
</comment>
<dbReference type="InterPro" id="IPR036097">
    <property type="entry name" value="HisK_dim/P_sf"/>
</dbReference>
<comment type="caution">
    <text evidence="14">The sequence shown here is derived from an EMBL/GenBank/DDBJ whole genome shotgun (WGS) entry which is preliminary data.</text>
</comment>
<reference evidence="14 15" key="1">
    <citation type="submission" date="2020-08" db="EMBL/GenBank/DDBJ databases">
        <title>Oceanospirillum sp. nov. isolated from marine sediment.</title>
        <authorList>
            <person name="Ji X."/>
        </authorList>
    </citation>
    <scope>NUCLEOTIDE SEQUENCE [LARGE SCALE GENOMIC DNA]</scope>
    <source>
        <strain evidence="14 15">D5</strain>
    </source>
</reference>
<name>A0A839ISJ1_9GAMM</name>
<dbReference type="EMBL" id="JACJFM010000012">
    <property type="protein sequence ID" value="MBB1487146.1"/>
    <property type="molecule type" value="Genomic_DNA"/>
</dbReference>
<accession>A0A839ISJ1</accession>
<feature type="domain" description="Histidine kinase" evidence="13">
    <location>
        <begin position="288"/>
        <end position="507"/>
    </location>
</feature>
<dbReference type="InterPro" id="IPR004358">
    <property type="entry name" value="Sig_transdc_His_kin-like_C"/>
</dbReference>
<dbReference type="GO" id="GO:0016036">
    <property type="term" value="P:cellular response to phosphate starvation"/>
    <property type="evidence" value="ECO:0007669"/>
    <property type="project" value="TreeGrafter"/>
</dbReference>
<gene>
    <name evidence="14" type="ORF">H4O21_11040</name>
</gene>
<keyword evidence="9" id="KW-0067">ATP-binding</keyword>
<dbReference type="Gene3D" id="3.30.565.10">
    <property type="entry name" value="Histidine kinase-like ATPase, C-terminal domain"/>
    <property type="match status" value="1"/>
</dbReference>
<keyword evidence="10" id="KW-0902">Two-component regulatory system</keyword>
<evidence type="ECO:0000256" key="12">
    <source>
        <dbReference type="SAM" id="Phobius"/>
    </source>
</evidence>
<dbReference type="SMART" id="SM00388">
    <property type="entry name" value="HisKA"/>
    <property type="match status" value="1"/>
</dbReference>
<keyword evidence="4" id="KW-1003">Cell membrane</keyword>
<dbReference type="GO" id="GO:0005524">
    <property type="term" value="F:ATP binding"/>
    <property type="evidence" value="ECO:0007669"/>
    <property type="project" value="UniProtKB-KW"/>
</dbReference>
<dbReference type="SUPFAM" id="SSF47384">
    <property type="entry name" value="Homodimeric domain of signal transducing histidine kinase"/>
    <property type="match status" value="1"/>
</dbReference>
<keyword evidence="11 12" id="KW-0472">Membrane</keyword>
<evidence type="ECO:0000256" key="1">
    <source>
        <dbReference type="ARBA" id="ARBA00000085"/>
    </source>
</evidence>
<evidence type="ECO:0000256" key="7">
    <source>
        <dbReference type="ARBA" id="ARBA00022741"/>
    </source>
</evidence>
<dbReference type="SMART" id="SM00387">
    <property type="entry name" value="HATPase_c"/>
    <property type="match status" value="1"/>
</dbReference>
<evidence type="ECO:0000313" key="14">
    <source>
        <dbReference type="EMBL" id="MBB1487146.1"/>
    </source>
</evidence>
<evidence type="ECO:0000256" key="9">
    <source>
        <dbReference type="ARBA" id="ARBA00022840"/>
    </source>
</evidence>
<dbReference type="RefSeq" id="WP_182808930.1">
    <property type="nucleotide sequence ID" value="NZ_JACJFM010000012.1"/>
</dbReference>
<keyword evidence="5" id="KW-0597">Phosphoprotein</keyword>
<evidence type="ECO:0000256" key="5">
    <source>
        <dbReference type="ARBA" id="ARBA00022553"/>
    </source>
</evidence>
<evidence type="ECO:0000256" key="3">
    <source>
        <dbReference type="ARBA" id="ARBA00012438"/>
    </source>
</evidence>
<dbReference type="AlphaFoldDB" id="A0A839ISJ1"/>
<feature type="transmembrane region" description="Helical" evidence="12">
    <location>
        <begin position="13"/>
        <end position="35"/>
    </location>
</feature>
<dbReference type="PRINTS" id="PR00344">
    <property type="entry name" value="BCTRLSENSOR"/>
</dbReference>
<proteinExistence type="predicted"/>
<keyword evidence="6" id="KW-0808">Transferase</keyword>
<dbReference type="PANTHER" id="PTHR45453">
    <property type="entry name" value="PHOSPHATE REGULON SENSOR PROTEIN PHOR"/>
    <property type="match status" value="1"/>
</dbReference>
<keyword evidence="15" id="KW-1185">Reference proteome</keyword>
<dbReference type="PROSITE" id="PS50109">
    <property type="entry name" value="HIS_KIN"/>
    <property type="match status" value="1"/>
</dbReference>
<dbReference type="CDD" id="cd00082">
    <property type="entry name" value="HisKA"/>
    <property type="match status" value="1"/>
</dbReference>
<dbReference type="GO" id="GO:0000155">
    <property type="term" value="F:phosphorelay sensor kinase activity"/>
    <property type="evidence" value="ECO:0007669"/>
    <property type="project" value="InterPro"/>
</dbReference>
<dbReference type="FunFam" id="1.10.287.130:FF:000008">
    <property type="entry name" value="Two-component sensor histidine kinase"/>
    <property type="match status" value="1"/>
</dbReference>
<dbReference type="Proteomes" id="UP000565262">
    <property type="component" value="Unassembled WGS sequence"/>
</dbReference>
<evidence type="ECO:0000313" key="15">
    <source>
        <dbReference type="Proteomes" id="UP000565262"/>
    </source>
</evidence>
<comment type="subcellular location">
    <subcellularLocation>
        <location evidence="2">Cell membrane</location>
    </subcellularLocation>
</comment>
<organism evidence="14 15">
    <name type="scientific">Oceanospirillum sediminis</name>
    <dbReference type="NCBI Taxonomy" id="2760088"/>
    <lineage>
        <taxon>Bacteria</taxon>
        <taxon>Pseudomonadati</taxon>
        <taxon>Pseudomonadota</taxon>
        <taxon>Gammaproteobacteria</taxon>
        <taxon>Oceanospirillales</taxon>
        <taxon>Oceanospirillaceae</taxon>
        <taxon>Oceanospirillum</taxon>
    </lineage>
</organism>
<dbReference type="InterPro" id="IPR003594">
    <property type="entry name" value="HATPase_dom"/>
</dbReference>
<keyword evidence="8" id="KW-0418">Kinase</keyword>
<dbReference type="PANTHER" id="PTHR45453:SF1">
    <property type="entry name" value="PHOSPHATE REGULON SENSOR PROTEIN PHOR"/>
    <property type="match status" value="1"/>
</dbReference>
<feature type="transmembrane region" description="Helical" evidence="12">
    <location>
        <begin position="187"/>
        <end position="214"/>
    </location>
</feature>
<keyword evidence="12" id="KW-1133">Transmembrane helix</keyword>
<evidence type="ECO:0000256" key="10">
    <source>
        <dbReference type="ARBA" id="ARBA00023012"/>
    </source>
</evidence>
<dbReference type="GO" id="GO:0004721">
    <property type="term" value="F:phosphoprotein phosphatase activity"/>
    <property type="evidence" value="ECO:0007669"/>
    <property type="project" value="TreeGrafter"/>
</dbReference>
<dbReference type="InterPro" id="IPR005467">
    <property type="entry name" value="His_kinase_dom"/>
</dbReference>
<sequence length="511" mass="57165">MSASSFLPVINSLYARITVVFLLLVILLGGSLLTISQLMSEKYSQEIMQRMNQSVAMYVAGYKPLLVDRIVDEKVMDELTARAMILNPSLELYLLDQQGQILSHRLPQDSVQLQQVDMNPVQDYLQGKRPFPILGTDPRQPGEPKAISVFPLTDTLANGQQQTSGYVYAIIGGQLYQQHRDAVMESYVIRVGALTMLGSILIAAIAGSIVFFLLTRRLTGLQTSVQAFDLTNPAASTELVQAMPEQAIRRSNEVDQLQYAFHKMARQISDQFDALRTLDENRRELIANVSHDLRTPLASMQGYIETLMLKNDSLDSEQRAEHLRVAYKHSQRLGDLIKELFELARLESGGIKPELEPFSLLELAYDCVQEFGLLAEQKQISLRIHCQQEDCYVVADIALIHRVLQNLIDNAIRHTPEGGRVDVQVSQQEGNTQVTVSDTGKGIQSHDIPYIFERFYQSQQQQPAEKIGTGLGLAIVKRILELHKTGIQVSSEIDQGTSFAFVLQGHQETAG</sequence>
<evidence type="ECO:0000256" key="11">
    <source>
        <dbReference type="ARBA" id="ARBA00023136"/>
    </source>
</evidence>